<dbReference type="InterPro" id="IPR012902">
    <property type="entry name" value="N_methyl_site"/>
</dbReference>
<dbReference type="InterPro" id="IPR045584">
    <property type="entry name" value="Pilin-like"/>
</dbReference>
<reference evidence="7 8" key="1">
    <citation type="journal article" date="2016" name="Nat. Commun.">
        <title>Thousands of microbial genomes shed light on interconnected biogeochemical processes in an aquifer system.</title>
        <authorList>
            <person name="Anantharaman K."/>
            <person name="Brown C.T."/>
            <person name="Hug L.A."/>
            <person name="Sharon I."/>
            <person name="Castelle C.J."/>
            <person name="Probst A.J."/>
            <person name="Thomas B.C."/>
            <person name="Singh A."/>
            <person name="Wilkins M.J."/>
            <person name="Karaoz U."/>
            <person name="Brodie E.L."/>
            <person name="Williams K.H."/>
            <person name="Hubbard S.S."/>
            <person name="Banfield J.F."/>
        </authorList>
    </citation>
    <scope>NUCLEOTIDE SEQUENCE [LARGE SCALE GENOMIC DNA]</scope>
</reference>
<comment type="caution">
    <text evidence="7">The sequence shown here is derived from an EMBL/GenBank/DDBJ whole genome shotgun (WGS) entry which is preliminary data.</text>
</comment>
<dbReference type="Pfam" id="PF07963">
    <property type="entry name" value="N_methyl"/>
    <property type="match status" value="1"/>
</dbReference>
<dbReference type="NCBIfam" id="TIGR02532">
    <property type="entry name" value="IV_pilin_GFxxxE"/>
    <property type="match status" value="1"/>
</dbReference>
<evidence type="ECO:0000313" key="8">
    <source>
        <dbReference type="Proteomes" id="UP000178042"/>
    </source>
</evidence>
<dbReference type="GO" id="GO:0016020">
    <property type="term" value="C:membrane"/>
    <property type="evidence" value="ECO:0007669"/>
    <property type="project" value="UniProtKB-SubCell"/>
</dbReference>
<evidence type="ECO:0000256" key="1">
    <source>
        <dbReference type="ARBA" id="ARBA00004167"/>
    </source>
</evidence>
<evidence type="ECO:0008006" key="9">
    <source>
        <dbReference type="Google" id="ProtNLM"/>
    </source>
</evidence>
<dbReference type="SUPFAM" id="SSF54523">
    <property type="entry name" value="Pili subunits"/>
    <property type="match status" value="1"/>
</dbReference>
<proteinExistence type="predicted"/>
<evidence type="ECO:0000256" key="4">
    <source>
        <dbReference type="ARBA" id="ARBA00022989"/>
    </source>
</evidence>
<dbReference type="EMBL" id="MFLD01000026">
    <property type="protein sequence ID" value="OGG59449.1"/>
    <property type="molecule type" value="Genomic_DNA"/>
</dbReference>
<dbReference type="GO" id="GO:0015627">
    <property type="term" value="C:type II protein secretion system complex"/>
    <property type="evidence" value="ECO:0007669"/>
    <property type="project" value="InterPro"/>
</dbReference>
<dbReference type="PRINTS" id="PR00885">
    <property type="entry name" value="BCTERIALGSPH"/>
</dbReference>
<gene>
    <name evidence="7" type="ORF">A3C86_00640</name>
</gene>
<evidence type="ECO:0000256" key="5">
    <source>
        <dbReference type="ARBA" id="ARBA00023136"/>
    </source>
</evidence>
<keyword evidence="5 6" id="KW-0472">Membrane</keyword>
<dbReference type="PANTHER" id="PTHR30093">
    <property type="entry name" value="GENERAL SECRETION PATHWAY PROTEIN G"/>
    <property type="match status" value="1"/>
</dbReference>
<keyword evidence="3 6" id="KW-0812">Transmembrane</keyword>
<dbReference type="Proteomes" id="UP000178042">
    <property type="component" value="Unassembled WGS sequence"/>
</dbReference>
<sequence length="126" mass="12744">MKTSLKRGFTLIELLVVIAIIGVLSSVVLASLSTARIKGRTAAAQSNMKAVQTAASMCLNEAVAINTTVTTPGTTLVCAGSATAYPVLPAGWTYGTITQTTGSVFSIPATGDGKTVTCSEASCVTI</sequence>
<keyword evidence="2" id="KW-0488">Methylation</keyword>
<organism evidence="7 8">
    <name type="scientific">Candidatus Kaiserbacteria bacterium RIFCSPHIGHO2_02_FULL_49_16</name>
    <dbReference type="NCBI Taxonomy" id="1798490"/>
    <lineage>
        <taxon>Bacteria</taxon>
        <taxon>Candidatus Kaiseribacteriota</taxon>
    </lineage>
</organism>
<dbReference type="PROSITE" id="PS00409">
    <property type="entry name" value="PROKAR_NTER_METHYL"/>
    <property type="match status" value="1"/>
</dbReference>
<name>A0A1F6DDE8_9BACT</name>
<dbReference type="AlphaFoldDB" id="A0A1F6DDE8"/>
<feature type="transmembrane region" description="Helical" evidence="6">
    <location>
        <begin position="12"/>
        <end position="32"/>
    </location>
</feature>
<dbReference type="GO" id="GO:0015628">
    <property type="term" value="P:protein secretion by the type II secretion system"/>
    <property type="evidence" value="ECO:0007669"/>
    <property type="project" value="InterPro"/>
</dbReference>
<dbReference type="PANTHER" id="PTHR30093:SF44">
    <property type="entry name" value="TYPE II SECRETION SYSTEM CORE PROTEIN G"/>
    <property type="match status" value="1"/>
</dbReference>
<evidence type="ECO:0000256" key="2">
    <source>
        <dbReference type="ARBA" id="ARBA00022481"/>
    </source>
</evidence>
<comment type="subcellular location">
    <subcellularLocation>
        <location evidence="1">Membrane</location>
        <topology evidence="1">Single-pass membrane protein</topology>
    </subcellularLocation>
</comment>
<evidence type="ECO:0000256" key="3">
    <source>
        <dbReference type="ARBA" id="ARBA00022692"/>
    </source>
</evidence>
<keyword evidence="4 6" id="KW-1133">Transmembrane helix</keyword>
<dbReference type="InterPro" id="IPR002416">
    <property type="entry name" value="T2SS_protein-GspH"/>
</dbReference>
<protein>
    <recommendedName>
        <fullName evidence="9">Type II secretion system protein GspG C-terminal domain-containing protein</fullName>
    </recommendedName>
</protein>
<accession>A0A1F6DDE8</accession>
<evidence type="ECO:0000313" key="7">
    <source>
        <dbReference type="EMBL" id="OGG59449.1"/>
    </source>
</evidence>
<dbReference type="Gene3D" id="3.30.700.10">
    <property type="entry name" value="Glycoprotein, Type 4 Pilin"/>
    <property type="match status" value="1"/>
</dbReference>
<evidence type="ECO:0000256" key="6">
    <source>
        <dbReference type="SAM" id="Phobius"/>
    </source>
</evidence>